<reference evidence="2 3" key="1">
    <citation type="submission" date="2014-12" db="EMBL/GenBank/DDBJ databases">
        <title>Complete genome sequence of Streptomyces vietnamensis strain GIMV4.0001, a genetic manipulable producer of the benzoisochromanequinone antibiotic granaticin.</title>
        <authorList>
            <person name="Deng M.R."/>
            <person name="Guo J."/>
            <person name="Ma L.Y."/>
            <person name="Feng G.D."/>
            <person name="Mo C.Y."/>
            <person name="Zhu H.H."/>
        </authorList>
    </citation>
    <scope>NUCLEOTIDE SEQUENCE [LARGE SCALE GENOMIC DNA]</scope>
    <source>
        <strain evidence="3">GIMV4.0001</strain>
    </source>
</reference>
<keyword evidence="3" id="KW-1185">Reference proteome</keyword>
<dbReference type="KEGG" id="svt:SVTN_07330"/>
<dbReference type="InterPro" id="IPR037523">
    <property type="entry name" value="VOC_core"/>
</dbReference>
<dbReference type="Pfam" id="PF22659">
    <property type="entry name" value="YycE-like_C"/>
    <property type="match status" value="1"/>
</dbReference>
<protein>
    <submittedName>
        <fullName evidence="2">Glyoxalase</fullName>
    </submittedName>
</protein>
<dbReference type="InterPro" id="IPR029068">
    <property type="entry name" value="Glyas_Bleomycin-R_OHBP_Dase"/>
</dbReference>
<proteinExistence type="predicted"/>
<organism evidence="2 3">
    <name type="scientific">Streptomyces vietnamensis</name>
    <dbReference type="NCBI Taxonomy" id="362257"/>
    <lineage>
        <taxon>Bacteria</taxon>
        <taxon>Bacillati</taxon>
        <taxon>Actinomycetota</taxon>
        <taxon>Actinomycetes</taxon>
        <taxon>Kitasatosporales</taxon>
        <taxon>Streptomycetaceae</taxon>
        <taxon>Streptomyces</taxon>
    </lineage>
</organism>
<dbReference type="SUPFAM" id="SSF54593">
    <property type="entry name" value="Glyoxalase/Bleomycin resistance protein/Dihydroxybiphenyl dioxygenase"/>
    <property type="match status" value="1"/>
</dbReference>
<dbReference type="HOGENOM" id="CLU_107214_1_0_11"/>
<evidence type="ECO:0000313" key="2">
    <source>
        <dbReference type="EMBL" id="AJF64255.1"/>
    </source>
</evidence>
<dbReference type="CDD" id="cd06587">
    <property type="entry name" value="VOC"/>
    <property type="match status" value="1"/>
</dbReference>
<dbReference type="RefSeq" id="WP_041128324.1">
    <property type="nucleotide sequence ID" value="NZ_CP010407.1"/>
</dbReference>
<dbReference type="STRING" id="362257.SVTN_07330"/>
<accession>A0A0B5HQA2</accession>
<evidence type="ECO:0000313" key="3">
    <source>
        <dbReference type="Proteomes" id="UP000031774"/>
    </source>
</evidence>
<dbReference type="AlphaFoldDB" id="A0A0B5HQA2"/>
<gene>
    <name evidence="2" type="ORF">SVTN_07330</name>
</gene>
<dbReference type="EMBL" id="CP010407">
    <property type="protein sequence ID" value="AJF64255.1"/>
    <property type="molecule type" value="Genomic_DNA"/>
</dbReference>
<evidence type="ECO:0000259" key="1">
    <source>
        <dbReference type="PROSITE" id="PS51819"/>
    </source>
</evidence>
<dbReference type="PROSITE" id="PS51819">
    <property type="entry name" value="VOC"/>
    <property type="match status" value="1"/>
</dbReference>
<sequence>MIIDAKTHVRVARPSRDLAAAERFYVDGLGLEVQWRSTERVPGKHDLLMVGPPGGGWHFELTFDPEHPLEPTPTVEDLFVVYLGAPVEEEQVERLIAAGGTRVPAHNPYWDEYGVTVADPDGYRLVLCSRSWSI</sequence>
<dbReference type="InterPro" id="IPR058998">
    <property type="entry name" value="YycE-like_N"/>
</dbReference>
<dbReference type="Gene3D" id="3.10.180.10">
    <property type="entry name" value="2,3-Dihydroxybiphenyl 1,2-Dioxygenase, domain 1"/>
    <property type="match status" value="1"/>
</dbReference>
<feature type="domain" description="VOC" evidence="1">
    <location>
        <begin position="5"/>
        <end position="130"/>
    </location>
</feature>
<dbReference type="InterPro" id="IPR058997">
    <property type="entry name" value="YycE-like_C"/>
</dbReference>
<dbReference type="Pfam" id="PF22658">
    <property type="entry name" value="YycE-like_N"/>
    <property type="match status" value="1"/>
</dbReference>
<dbReference type="Proteomes" id="UP000031774">
    <property type="component" value="Chromosome"/>
</dbReference>
<name>A0A0B5HQA2_9ACTN</name>